<dbReference type="PROSITE" id="PS01124">
    <property type="entry name" value="HTH_ARAC_FAMILY_2"/>
    <property type="match status" value="1"/>
</dbReference>
<dbReference type="Pfam" id="PF12833">
    <property type="entry name" value="HTH_18"/>
    <property type="match status" value="1"/>
</dbReference>
<dbReference type="Proteomes" id="UP000823933">
    <property type="component" value="Unassembled WGS sequence"/>
</dbReference>
<dbReference type="SUPFAM" id="SSF51215">
    <property type="entry name" value="Regulatory protein AraC"/>
    <property type="match status" value="1"/>
</dbReference>
<evidence type="ECO:0000256" key="3">
    <source>
        <dbReference type="ARBA" id="ARBA00023163"/>
    </source>
</evidence>
<name>A0A9D1TWK4_9FIRM</name>
<dbReference type="InterPro" id="IPR014710">
    <property type="entry name" value="RmlC-like_jellyroll"/>
</dbReference>
<dbReference type="PANTHER" id="PTHR43280">
    <property type="entry name" value="ARAC-FAMILY TRANSCRIPTIONAL REGULATOR"/>
    <property type="match status" value="1"/>
</dbReference>
<sequence length="292" mass="33569">MRSYIPSYPDPNITVEEARRRLPLDKVVVGWYSNRRVRQSVTHYHPYHEYIYMASGKAHYYVNGGQYDLHPGELMLIPPGVVHTGYYDTYDRLIIQIDDAFWRETLEMLGPLAEGCAIPAEMMIFHADVTDRWQVRSMIEHAAAAAVIPDAHDRELMYRSLLIGLILVIRQAIREDGLGKPTSTNALVATATAYIHQHYRDPDLTVSKLAQYAYVSREHLSRVFKEYTKQSVHDYLTELRMQGCRQDIADGKRILAACTENGFSDYSSFLKTFHKLYGLTPMEYRAQVQAEG</sequence>
<evidence type="ECO:0000313" key="6">
    <source>
        <dbReference type="Proteomes" id="UP000823933"/>
    </source>
</evidence>
<dbReference type="GO" id="GO:0043565">
    <property type="term" value="F:sequence-specific DNA binding"/>
    <property type="evidence" value="ECO:0007669"/>
    <property type="project" value="InterPro"/>
</dbReference>
<dbReference type="AlphaFoldDB" id="A0A9D1TWK4"/>
<evidence type="ECO:0000256" key="1">
    <source>
        <dbReference type="ARBA" id="ARBA00023015"/>
    </source>
</evidence>
<protein>
    <submittedName>
        <fullName evidence="5">AraC family transcriptional regulator</fullName>
    </submittedName>
</protein>
<dbReference type="EMBL" id="DXHQ01000099">
    <property type="protein sequence ID" value="HIW09391.1"/>
    <property type="molecule type" value="Genomic_DNA"/>
</dbReference>
<organism evidence="5 6">
    <name type="scientific">Candidatus Faecalibacterium intestinigallinarum</name>
    <dbReference type="NCBI Taxonomy" id="2838581"/>
    <lineage>
        <taxon>Bacteria</taxon>
        <taxon>Bacillati</taxon>
        <taxon>Bacillota</taxon>
        <taxon>Clostridia</taxon>
        <taxon>Eubacteriales</taxon>
        <taxon>Oscillospiraceae</taxon>
        <taxon>Faecalibacterium</taxon>
    </lineage>
</organism>
<dbReference type="InterPro" id="IPR018060">
    <property type="entry name" value="HTH_AraC"/>
</dbReference>
<reference evidence="5" key="2">
    <citation type="submission" date="2021-04" db="EMBL/GenBank/DDBJ databases">
        <authorList>
            <person name="Gilroy R."/>
        </authorList>
    </citation>
    <scope>NUCLEOTIDE SEQUENCE</scope>
    <source>
        <strain evidence="5">ChiHcolR34-3080</strain>
    </source>
</reference>
<dbReference type="PANTHER" id="PTHR43280:SF2">
    <property type="entry name" value="HTH-TYPE TRANSCRIPTIONAL REGULATOR EXSA"/>
    <property type="match status" value="1"/>
</dbReference>
<dbReference type="SMART" id="SM00342">
    <property type="entry name" value="HTH_ARAC"/>
    <property type="match status" value="1"/>
</dbReference>
<keyword evidence="3" id="KW-0804">Transcription</keyword>
<dbReference type="GO" id="GO:0003700">
    <property type="term" value="F:DNA-binding transcription factor activity"/>
    <property type="evidence" value="ECO:0007669"/>
    <property type="project" value="InterPro"/>
</dbReference>
<dbReference type="Gene3D" id="2.60.120.10">
    <property type="entry name" value="Jelly Rolls"/>
    <property type="match status" value="1"/>
</dbReference>
<comment type="caution">
    <text evidence="5">The sequence shown here is derived from an EMBL/GenBank/DDBJ whole genome shotgun (WGS) entry which is preliminary data.</text>
</comment>
<evidence type="ECO:0000259" key="4">
    <source>
        <dbReference type="PROSITE" id="PS01124"/>
    </source>
</evidence>
<gene>
    <name evidence="5" type="ORF">H9890_08355</name>
</gene>
<keyword evidence="1" id="KW-0805">Transcription regulation</keyword>
<evidence type="ECO:0000256" key="2">
    <source>
        <dbReference type="ARBA" id="ARBA00023125"/>
    </source>
</evidence>
<dbReference type="Pfam" id="PF02311">
    <property type="entry name" value="AraC_binding"/>
    <property type="match status" value="1"/>
</dbReference>
<dbReference type="Gene3D" id="1.10.10.60">
    <property type="entry name" value="Homeodomain-like"/>
    <property type="match status" value="2"/>
</dbReference>
<feature type="domain" description="HTH araC/xylS-type" evidence="4">
    <location>
        <begin position="189"/>
        <end position="287"/>
    </location>
</feature>
<dbReference type="SUPFAM" id="SSF46689">
    <property type="entry name" value="Homeodomain-like"/>
    <property type="match status" value="2"/>
</dbReference>
<dbReference type="InterPro" id="IPR009057">
    <property type="entry name" value="Homeodomain-like_sf"/>
</dbReference>
<dbReference type="InterPro" id="IPR037923">
    <property type="entry name" value="HTH-like"/>
</dbReference>
<keyword evidence="2" id="KW-0238">DNA-binding</keyword>
<reference evidence="5" key="1">
    <citation type="journal article" date="2021" name="PeerJ">
        <title>Extensive microbial diversity within the chicken gut microbiome revealed by metagenomics and culture.</title>
        <authorList>
            <person name="Gilroy R."/>
            <person name="Ravi A."/>
            <person name="Getino M."/>
            <person name="Pursley I."/>
            <person name="Horton D.L."/>
            <person name="Alikhan N.F."/>
            <person name="Baker D."/>
            <person name="Gharbi K."/>
            <person name="Hall N."/>
            <person name="Watson M."/>
            <person name="Adriaenssens E.M."/>
            <person name="Foster-Nyarko E."/>
            <person name="Jarju S."/>
            <person name="Secka A."/>
            <person name="Antonio M."/>
            <person name="Oren A."/>
            <person name="Chaudhuri R.R."/>
            <person name="La Ragione R."/>
            <person name="Hildebrand F."/>
            <person name="Pallen M.J."/>
        </authorList>
    </citation>
    <scope>NUCLEOTIDE SEQUENCE</scope>
    <source>
        <strain evidence="5">ChiHcolR34-3080</strain>
    </source>
</reference>
<evidence type="ECO:0000313" key="5">
    <source>
        <dbReference type="EMBL" id="HIW09391.1"/>
    </source>
</evidence>
<dbReference type="InterPro" id="IPR003313">
    <property type="entry name" value="AraC-bd"/>
</dbReference>
<accession>A0A9D1TWK4</accession>
<proteinExistence type="predicted"/>